<feature type="transmembrane region" description="Helical" evidence="7">
    <location>
        <begin position="49"/>
        <end position="70"/>
    </location>
</feature>
<dbReference type="PROSITE" id="PS50928">
    <property type="entry name" value="ABC_TM1"/>
    <property type="match status" value="1"/>
</dbReference>
<dbReference type="GO" id="GO:0055085">
    <property type="term" value="P:transmembrane transport"/>
    <property type="evidence" value="ECO:0007669"/>
    <property type="project" value="InterPro"/>
</dbReference>
<feature type="transmembrane region" description="Helical" evidence="7">
    <location>
        <begin position="285"/>
        <end position="306"/>
    </location>
</feature>
<dbReference type="CDD" id="cd06261">
    <property type="entry name" value="TM_PBP2"/>
    <property type="match status" value="1"/>
</dbReference>
<evidence type="ECO:0000256" key="4">
    <source>
        <dbReference type="ARBA" id="ARBA00022692"/>
    </source>
</evidence>
<feature type="domain" description="ABC transmembrane type-1" evidence="8">
    <location>
        <begin position="113"/>
        <end position="303"/>
    </location>
</feature>
<evidence type="ECO:0000256" key="6">
    <source>
        <dbReference type="ARBA" id="ARBA00023136"/>
    </source>
</evidence>
<dbReference type="RefSeq" id="WP_189784656.1">
    <property type="nucleotide sequence ID" value="NZ_BNAT01000018.1"/>
</dbReference>
<dbReference type="InterPro" id="IPR000515">
    <property type="entry name" value="MetI-like"/>
</dbReference>
<evidence type="ECO:0000313" key="10">
    <source>
        <dbReference type="Proteomes" id="UP000603227"/>
    </source>
</evidence>
<keyword evidence="10" id="KW-1185">Reference proteome</keyword>
<dbReference type="PANTHER" id="PTHR43386:SF6">
    <property type="entry name" value="ABC TRANSPORTER PERMEASE PROTEIN"/>
    <property type="match status" value="1"/>
</dbReference>
<dbReference type="Pfam" id="PF00528">
    <property type="entry name" value="BPD_transp_1"/>
    <property type="match status" value="1"/>
</dbReference>
<dbReference type="InterPro" id="IPR035906">
    <property type="entry name" value="MetI-like_sf"/>
</dbReference>
<feature type="transmembrane region" description="Helical" evidence="7">
    <location>
        <begin position="231"/>
        <end position="249"/>
    </location>
</feature>
<dbReference type="SUPFAM" id="SSF161098">
    <property type="entry name" value="MetI-like"/>
    <property type="match status" value="1"/>
</dbReference>
<dbReference type="EMBL" id="BNAT01000018">
    <property type="protein sequence ID" value="GHE32780.1"/>
    <property type="molecule type" value="Genomic_DNA"/>
</dbReference>
<evidence type="ECO:0000256" key="1">
    <source>
        <dbReference type="ARBA" id="ARBA00004651"/>
    </source>
</evidence>
<gene>
    <name evidence="9" type="primary">dppC</name>
    <name evidence="9" type="ORF">GCM10017771_49610</name>
</gene>
<evidence type="ECO:0000256" key="7">
    <source>
        <dbReference type="RuleBase" id="RU363032"/>
    </source>
</evidence>
<evidence type="ECO:0000259" key="8">
    <source>
        <dbReference type="PROSITE" id="PS50928"/>
    </source>
</evidence>
<comment type="caution">
    <text evidence="9">The sequence shown here is derived from an EMBL/GenBank/DDBJ whole genome shotgun (WGS) entry which is preliminary data.</text>
</comment>
<feature type="transmembrane region" description="Helical" evidence="7">
    <location>
        <begin position="152"/>
        <end position="172"/>
    </location>
</feature>
<sequence>MPDKTITKAPAVDGAVPPVASTELAEGETKAREASLMKDAFHDLVRRPLFIVAALVILALLVIAVAPGLFTSRSPFSDGFCNLQHSLEKPGSGHAFGYDLQGCDIYTRTVWGTRNSIIVGVVTSVLTTLVGGVLGIIAGLRGGWLDSVLSRVTEVFFAIPLLIGALLVMAIFQAGNVWTVALVMAAVGWPQVYRIMRGAVIANKHNDYVTAAKALGAGTFRIAFRHVLPNALAPVIVITTMNLGVYIAAEAALSYLGVGVQSPEISWGLMISDAQDRFLTSPHALLFPSAALSITVLAFIMLGDAVRDALDPKLR</sequence>
<proteinExistence type="inferred from homology"/>
<comment type="similarity">
    <text evidence="7">Belongs to the binding-protein-dependent transport system permease family.</text>
</comment>
<reference evidence="9" key="2">
    <citation type="submission" date="2020-09" db="EMBL/GenBank/DDBJ databases">
        <authorList>
            <person name="Sun Q."/>
            <person name="Zhou Y."/>
        </authorList>
    </citation>
    <scope>NUCLEOTIDE SEQUENCE</scope>
    <source>
        <strain evidence="9">CGMCC 4.7403</strain>
    </source>
</reference>
<accession>A0A918Z1X1</accession>
<name>A0A918Z1X1_9ACTN</name>
<keyword evidence="4 7" id="KW-0812">Transmembrane</keyword>
<dbReference type="Gene3D" id="1.10.3720.10">
    <property type="entry name" value="MetI-like"/>
    <property type="match status" value="1"/>
</dbReference>
<keyword evidence="2 7" id="KW-0813">Transport</keyword>
<evidence type="ECO:0000256" key="5">
    <source>
        <dbReference type="ARBA" id="ARBA00022989"/>
    </source>
</evidence>
<evidence type="ECO:0000256" key="3">
    <source>
        <dbReference type="ARBA" id="ARBA00022475"/>
    </source>
</evidence>
<reference evidence="9" key="1">
    <citation type="journal article" date="2014" name="Int. J. Syst. Evol. Microbiol.">
        <title>Complete genome sequence of Corynebacterium casei LMG S-19264T (=DSM 44701T), isolated from a smear-ripened cheese.</title>
        <authorList>
            <consortium name="US DOE Joint Genome Institute (JGI-PGF)"/>
            <person name="Walter F."/>
            <person name="Albersmeier A."/>
            <person name="Kalinowski J."/>
            <person name="Ruckert C."/>
        </authorList>
    </citation>
    <scope>NUCLEOTIDE SEQUENCE</scope>
    <source>
        <strain evidence="9">CGMCC 4.7403</strain>
    </source>
</reference>
<dbReference type="PANTHER" id="PTHR43386">
    <property type="entry name" value="OLIGOPEPTIDE TRANSPORT SYSTEM PERMEASE PROTEIN APPC"/>
    <property type="match status" value="1"/>
</dbReference>
<comment type="subcellular location">
    <subcellularLocation>
        <location evidence="1 7">Cell membrane</location>
        <topology evidence="1 7">Multi-pass membrane protein</topology>
    </subcellularLocation>
</comment>
<keyword evidence="3" id="KW-1003">Cell membrane</keyword>
<dbReference type="Proteomes" id="UP000603227">
    <property type="component" value="Unassembled WGS sequence"/>
</dbReference>
<feature type="transmembrane region" description="Helical" evidence="7">
    <location>
        <begin position="117"/>
        <end position="140"/>
    </location>
</feature>
<keyword evidence="6 7" id="KW-0472">Membrane</keyword>
<dbReference type="InterPro" id="IPR050366">
    <property type="entry name" value="BP-dependent_transpt_permease"/>
</dbReference>
<evidence type="ECO:0000313" key="9">
    <source>
        <dbReference type="EMBL" id="GHE32780.1"/>
    </source>
</evidence>
<dbReference type="AlphaFoldDB" id="A0A918Z1X1"/>
<organism evidence="9 10">
    <name type="scientific">Streptomyces capitiformicae</name>
    <dbReference type="NCBI Taxonomy" id="2014920"/>
    <lineage>
        <taxon>Bacteria</taxon>
        <taxon>Bacillati</taxon>
        <taxon>Actinomycetota</taxon>
        <taxon>Actinomycetes</taxon>
        <taxon>Kitasatosporales</taxon>
        <taxon>Streptomycetaceae</taxon>
        <taxon>Streptomyces</taxon>
    </lineage>
</organism>
<dbReference type="GO" id="GO:0005886">
    <property type="term" value="C:plasma membrane"/>
    <property type="evidence" value="ECO:0007669"/>
    <property type="project" value="UniProtKB-SubCell"/>
</dbReference>
<evidence type="ECO:0000256" key="2">
    <source>
        <dbReference type="ARBA" id="ARBA00022448"/>
    </source>
</evidence>
<protein>
    <submittedName>
        <fullName evidence="9">Peptide ABC transporter permease</fullName>
    </submittedName>
</protein>
<keyword evidence="5 7" id="KW-1133">Transmembrane helix</keyword>